<organism evidence="1">
    <name type="scientific">marine metagenome</name>
    <dbReference type="NCBI Taxonomy" id="408172"/>
    <lineage>
        <taxon>unclassified sequences</taxon>
        <taxon>metagenomes</taxon>
        <taxon>ecological metagenomes</taxon>
    </lineage>
</organism>
<evidence type="ECO:0000313" key="1">
    <source>
        <dbReference type="EMBL" id="SVE42312.1"/>
    </source>
</evidence>
<sequence>MPVVLESDMAFSRQVFQCGPELVAGSIGILVAGCPFIQIGIYHFLAINAYGYLGAFAGDYEAVPLPHRFCRVCAGGKRVIKRPVIVLAEFFLSGGIHYLNLESALNSILRVGAKKDATVATRR</sequence>
<gene>
    <name evidence="1" type="ORF">METZ01_LOCUS495166</name>
</gene>
<feature type="non-terminal residue" evidence="1">
    <location>
        <position position="123"/>
    </location>
</feature>
<accession>A0A383DCU9</accession>
<name>A0A383DCU9_9ZZZZ</name>
<protein>
    <submittedName>
        <fullName evidence="1">Uncharacterized protein</fullName>
    </submittedName>
</protein>
<reference evidence="1" key="1">
    <citation type="submission" date="2018-05" db="EMBL/GenBank/DDBJ databases">
        <authorList>
            <person name="Lanie J.A."/>
            <person name="Ng W.-L."/>
            <person name="Kazmierczak K.M."/>
            <person name="Andrzejewski T.M."/>
            <person name="Davidsen T.M."/>
            <person name="Wayne K.J."/>
            <person name="Tettelin H."/>
            <person name="Glass J.I."/>
            <person name="Rusch D."/>
            <person name="Podicherti R."/>
            <person name="Tsui H.-C.T."/>
            <person name="Winkler M.E."/>
        </authorList>
    </citation>
    <scope>NUCLEOTIDE SEQUENCE</scope>
</reference>
<dbReference type="AlphaFoldDB" id="A0A383DCU9"/>
<proteinExistence type="predicted"/>
<dbReference type="EMBL" id="UINC01216251">
    <property type="protein sequence ID" value="SVE42312.1"/>
    <property type="molecule type" value="Genomic_DNA"/>
</dbReference>